<comment type="caution">
    <text evidence="2">The sequence shown here is derived from an EMBL/GenBank/DDBJ whole genome shotgun (WGS) entry which is preliminary data.</text>
</comment>
<accession>A0A4Y2EXT7</accession>
<organism evidence="2 3">
    <name type="scientific">Araneus ventricosus</name>
    <name type="common">Orbweaver spider</name>
    <name type="synonym">Epeira ventricosa</name>
    <dbReference type="NCBI Taxonomy" id="182803"/>
    <lineage>
        <taxon>Eukaryota</taxon>
        <taxon>Metazoa</taxon>
        <taxon>Ecdysozoa</taxon>
        <taxon>Arthropoda</taxon>
        <taxon>Chelicerata</taxon>
        <taxon>Arachnida</taxon>
        <taxon>Araneae</taxon>
        <taxon>Araneomorphae</taxon>
        <taxon>Entelegynae</taxon>
        <taxon>Araneoidea</taxon>
        <taxon>Araneidae</taxon>
        <taxon>Araneus</taxon>
    </lineage>
</organism>
<protein>
    <submittedName>
        <fullName evidence="2">Uncharacterized protein</fullName>
    </submittedName>
</protein>
<evidence type="ECO:0000313" key="3">
    <source>
        <dbReference type="Proteomes" id="UP000499080"/>
    </source>
</evidence>
<keyword evidence="3" id="KW-1185">Reference proteome</keyword>
<dbReference type="EMBL" id="BGPR01000749">
    <property type="protein sequence ID" value="GBM34043.1"/>
    <property type="molecule type" value="Genomic_DNA"/>
</dbReference>
<dbReference type="Proteomes" id="UP000499080">
    <property type="component" value="Unassembled WGS sequence"/>
</dbReference>
<name>A0A4Y2EXT7_ARAVE</name>
<feature type="region of interest" description="Disordered" evidence="1">
    <location>
        <begin position="1"/>
        <end position="35"/>
    </location>
</feature>
<evidence type="ECO:0000313" key="2">
    <source>
        <dbReference type="EMBL" id="GBM34043.1"/>
    </source>
</evidence>
<evidence type="ECO:0000256" key="1">
    <source>
        <dbReference type="SAM" id="MobiDB-lite"/>
    </source>
</evidence>
<gene>
    <name evidence="2" type="ORF">AVEN_162222_1</name>
</gene>
<proteinExistence type="predicted"/>
<reference evidence="2 3" key="1">
    <citation type="journal article" date="2019" name="Sci. Rep.">
        <title>Orb-weaving spider Araneus ventricosus genome elucidates the spidroin gene catalogue.</title>
        <authorList>
            <person name="Kono N."/>
            <person name="Nakamura H."/>
            <person name="Ohtoshi R."/>
            <person name="Moran D.A.P."/>
            <person name="Shinohara A."/>
            <person name="Yoshida Y."/>
            <person name="Fujiwara M."/>
            <person name="Mori M."/>
            <person name="Tomita M."/>
            <person name="Arakawa K."/>
        </authorList>
    </citation>
    <scope>NUCLEOTIDE SEQUENCE [LARGE SCALE GENOMIC DNA]</scope>
</reference>
<sequence>MQRRMTSAGVDKEITQELPRPGTSHTDNKLIDQPPRQIVRHSGSCIIASITRGSCNNPRSTGMTCHRRCALRATPPLLYHRVGESLLTYTAASHP</sequence>
<dbReference type="AlphaFoldDB" id="A0A4Y2EXT7"/>